<dbReference type="eggNOG" id="COG0767">
    <property type="taxonomic scope" value="Bacteria"/>
</dbReference>
<proteinExistence type="predicted"/>
<feature type="transmembrane region" description="Helical" evidence="1">
    <location>
        <begin position="194"/>
        <end position="217"/>
    </location>
</feature>
<name>H9UKP0_SPIAZ</name>
<feature type="transmembrane region" description="Helical" evidence="1">
    <location>
        <begin position="238"/>
        <end position="255"/>
    </location>
</feature>
<dbReference type="Pfam" id="PF02405">
    <property type="entry name" value="MlaE"/>
    <property type="match status" value="1"/>
</dbReference>
<feature type="transmembrane region" description="Helical" evidence="1">
    <location>
        <begin position="156"/>
        <end position="174"/>
    </location>
</feature>
<dbReference type="KEGG" id="sfc:Spiaf_2034"/>
<dbReference type="EMBL" id="CP003282">
    <property type="protein sequence ID" value="AFG38083.1"/>
    <property type="molecule type" value="Genomic_DNA"/>
</dbReference>
<reference evidence="3" key="1">
    <citation type="journal article" date="2013" name="Stand. Genomic Sci.">
        <title>Complete genome sequence of the halophilic bacterium Spirochaeta africana type strain (Z-7692(T)) from the alkaline Lake Magadi in the East African Rift.</title>
        <authorList>
            <person name="Liolos K."/>
            <person name="Abt B."/>
            <person name="Scheuner C."/>
            <person name="Teshima H."/>
            <person name="Held B."/>
            <person name="Lapidus A."/>
            <person name="Nolan M."/>
            <person name="Lucas S."/>
            <person name="Deshpande S."/>
            <person name="Cheng J.F."/>
            <person name="Tapia R."/>
            <person name="Goodwin L.A."/>
            <person name="Pitluck S."/>
            <person name="Pagani I."/>
            <person name="Ivanova N."/>
            <person name="Mavromatis K."/>
            <person name="Mikhailova N."/>
            <person name="Huntemann M."/>
            <person name="Pati A."/>
            <person name="Chen A."/>
            <person name="Palaniappan K."/>
            <person name="Land M."/>
            <person name="Rohde M."/>
            <person name="Tindall B.J."/>
            <person name="Detter J.C."/>
            <person name="Goker M."/>
            <person name="Bristow J."/>
            <person name="Eisen J.A."/>
            <person name="Markowitz V."/>
            <person name="Hugenholtz P."/>
            <person name="Woyke T."/>
            <person name="Klenk H.P."/>
            <person name="Kyrpides N.C."/>
        </authorList>
    </citation>
    <scope>NUCLEOTIDE SEQUENCE</scope>
    <source>
        <strain evidence="3">ATCC 700263 / DSM 8902 / Z-7692</strain>
    </source>
</reference>
<dbReference type="Proteomes" id="UP000007383">
    <property type="component" value="Chromosome"/>
</dbReference>
<dbReference type="PANTHER" id="PTHR30188">
    <property type="entry name" value="ABC TRANSPORTER PERMEASE PROTEIN-RELATED"/>
    <property type="match status" value="1"/>
</dbReference>
<evidence type="ECO:0000313" key="3">
    <source>
        <dbReference type="Proteomes" id="UP000007383"/>
    </source>
</evidence>
<keyword evidence="1" id="KW-1133">Transmembrane helix</keyword>
<dbReference type="AlphaFoldDB" id="H9UKP0"/>
<dbReference type="GO" id="GO:0005548">
    <property type="term" value="F:phospholipid transporter activity"/>
    <property type="evidence" value="ECO:0007669"/>
    <property type="project" value="TreeGrafter"/>
</dbReference>
<dbReference type="PANTHER" id="PTHR30188:SF4">
    <property type="entry name" value="PROTEIN TRIGALACTOSYLDIACYLGLYCEROL 1, CHLOROPLASTIC"/>
    <property type="match status" value="1"/>
</dbReference>
<evidence type="ECO:0000256" key="1">
    <source>
        <dbReference type="SAM" id="Phobius"/>
    </source>
</evidence>
<feature type="transmembrane region" description="Helical" evidence="1">
    <location>
        <begin position="86"/>
        <end position="107"/>
    </location>
</feature>
<keyword evidence="1" id="KW-0812">Transmembrane</keyword>
<sequence>MGMRSRAVSRDRLYPLAYFGAVLRELMMFWRQRHTTLHVLIMQIFFTGVEAVATIALISLGIGAIIIVQGMAILPQFGAQDVMYTLLILIITRELGPLLTAFIVAARSGSAISTELGNMVVSHEVEAYVAVGINPVSYLAVPRVIGVTLSLLGLNIYFNIFGLVGSYGVVRLFQDLPLDEYVYNLATGLELWDLLAPVLKSVAFGMIIGTVSTYYGFQVKRAITEVPQKTIKAIGSSIVLCIIANAVITALSYTMRAG</sequence>
<evidence type="ECO:0000313" key="2">
    <source>
        <dbReference type="EMBL" id="AFG38083.1"/>
    </source>
</evidence>
<protein>
    <submittedName>
        <fullName evidence="2">ABC-type transport system involved in resistance to organic solvents, permease component</fullName>
    </submittedName>
</protein>
<feature type="transmembrane region" description="Helical" evidence="1">
    <location>
        <begin position="51"/>
        <end position="74"/>
    </location>
</feature>
<dbReference type="OrthoDB" id="9810518at2"/>
<dbReference type="HOGENOM" id="CLU_045686_3_0_12"/>
<keyword evidence="1" id="KW-0472">Membrane</keyword>
<keyword evidence="3" id="KW-1185">Reference proteome</keyword>
<gene>
    <name evidence="2" type="ordered locus">Spiaf_2034</name>
</gene>
<dbReference type="PATRIC" id="fig|889378.3.peg.2020"/>
<dbReference type="STRING" id="889378.Spiaf_2034"/>
<organism evidence="2 3">
    <name type="scientific">Spirochaeta africana (strain ATCC 700263 / DSM 8902 / Z-7692)</name>
    <dbReference type="NCBI Taxonomy" id="889378"/>
    <lineage>
        <taxon>Bacteria</taxon>
        <taxon>Pseudomonadati</taxon>
        <taxon>Spirochaetota</taxon>
        <taxon>Spirochaetia</taxon>
        <taxon>Spirochaetales</taxon>
        <taxon>Spirochaetaceae</taxon>
        <taxon>Spirochaeta</taxon>
    </lineage>
</organism>
<dbReference type="GO" id="GO:0043190">
    <property type="term" value="C:ATP-binding cassette (ABC) transporter complex"/>
    <property type="evidence" value="ECO:0007669"/>
    <property type="project" value="InterPro"/>
</dbReference>
<accession>H9UKP0</accession>
<dbReference type="InterPro" id="IPR030802">
    <property type="entry name" value="Permease_MalE"/>
</dbReference>